<dbReference type="OrthoDB" id="6241674at2759"/>
<evidence type="ECO:0000313" key="4">
    <source>
        <dbReference type="WBParaSite" id="ECPE_0001026701-mRNA-1"/>
    </source>
</evidence>
<proteinExistence type="predicted"/>
<dbReference type="WBParaSite" id="ECPE_0001026701-mRNA-1">
    <property type="protein sequence ID" value="ECPE_0001026701-mRNA-1"/>
    <property type="gene ID" value="ECPE_0001026701"/>
</dbReference>
<protein>
    <submittedName>
        <fullName evidence="4">DUF5742 domain-containing protein</fullName>
    </submittedName>
</protein>
<dbReference type="Proteomes" id="UP000272942">
    <property type="component" value="Unassembled WGS sequence"/>
</dbReference>
<dbReference type="Pfam" id="PF19013">
    <property type="entry name" value="DUF5742"/>
    <property type="match status" value="1"/>
</dbReference>
<dbReference type="InterPro" id="IPR043984">
    <property type="entry name" value="DUF5742"/>
</dbReference>
<keyword evidence="3" id="KW-1185">Reference proteome</keyword>
<reference evidence="2 3" key="2">
    <citation type="submission" date="2018-11" db="EMBL/GenBank/DDBJ databases">
        <authorList>
            <consortium name="Pathogen Informatics"/>
        </authorList>
    </citation>
    <scope>NUCLEOTIDE SEQUENCE [LARGE SCALE GENOMIC DNA]</scope>
    <source>
        <strain evidence="2 3">Egypt</strain>
    </source>
</reference>
<organism evidence="4">
    <name type="scientific">Echinostoma caproni</name>
    <dbReference type="NCBI Taxonomy" id="27848"/>
    <lineage>
        <taxon>Eukaryota</taxon>
        <taxon>Metazoa</taxon>
        <taxon>Spiralia</taxon>
        <taxon>Lophotrochozoa</taxon>
        <taxon>Platyhelminthes</taxon>
        <taxon>Trematoda</taxon>
        <taxon>Digenea</taxon>
        <taxon>Plagiorchiida</taxon>
        <taxon>Echinostomata</taxon>
        <taxon>Echinostomatoidea</taxon>
        <taxon>Echinostomatidae</taxon>
        <taxon>Echinostoma</taxon>
    </lineage>
</organism>
<sequence length="580" mass="64389">MSKKVNGKNVKEVDDILRILCSVSSPDIPLLRKLSVLLKKHPQAFSNQTGKIESSLLSLVGVRKSSCDLQKSIHTHYSHHDSSQNKALPLAAECFSLLPSLTNPPYRTDRFLDFQLKVLYALSESYATVLQLLKFSHISLSSLRDHLSSKCKPFISLGLLKQDEMPSPEYLQLVLARIDFFTAVLRYIFEPKIAIECALFLPMITALFTAILSVELTSHGKTTSALLLRSSSLLHCLASICQSVGLKMIPATVSLLTLMVYQLEWTAAWREQSKVTGGLTKHRLATYRCLRTLVSGMIELSSSRLVALLPRILDQLVQDLVYCCGDESGFMSSESDSFEFRAASCGPDSKQATAYGSVNCHMLLAVLDVITHVFESSERFNSPGESLLLGLSRLQLCLIHIMRHLTSSFLSGPHYKQMDSAHNVITHPSVLTALLKASRHLCSVSSSPHLHTVFETFANTLKTHYDPQVRVTAYEQGMLLNTSKCSTQLVSISEAPKPVTEPLIVKEVIMPLYDSNNIPMEMPKECNTEKEMCSSEKSPKRRRMEFTEATSDTVQEVAVTTSAIQSTIDACLSSFDPTFV</sequence>
<feature type="domain" description="DUF5742" evidence="1">
    <location>
        <begin position="210"/>
        <end position="469"/>
    </location>
</feature>
<accession>A0A183ATF0</accession>
<dbReference type="EMBL" id="UZAN01048729">
    <property type="protein sequence ID" value="VDP86731.1"/>
    <property type="molecule type" value="Genomic_DNA"/>
</dbReference>
<name>A0A183ATF0_9TREM</name>
<dbReference type="AlphaFoldDB" id="A0A183ATF0"/>
<evidence type="ECO:0000259" key="1">
    <source>
        <dbReference type="Pfam" id="PF19013"/>
    </source>
</evidence>
<evidence type="ECO:0000313" key="3">
    <source>
        <dbReference type="Proteomes" id="UP000272942"/>
    </source>
</evidence>
<gene>
    <name evidence="2" type="ORF">ECPE_LOCUS10235</name>
</gene>
<evidence type="ECO:0000313" key="2">
    <source>
        <dbReference type="EMBL" id="VDP86731.1"/>
    </source>
</evidence>
<reference evidence="4" key="1">
    <citation type="submission" date="2016-06" db="UniProtKB">
        <authorList>
            <consortium name="WormBaseParasite"/>
        </authorList>
    </citation>
    <scope>IDENTIFICATION</scope>
</reference>